<evidence type="ECO:0000313" key="1">
    <source>
        <dbReference type="EMBL" id="RJE21722.1"/>
    </source>
</evidence>
<sequence length="262" mass="29125">MPQIQDLTFLFQISPVSINPDVPENRKFGGYWFPPETSEAFTIDTSNQTGWVQWNRGTHGTPNILAAYQPSALPSPSDHEEVCSIFFDSECGYFLVTPTDCSQTGSTDPSWDLGWKRLGFEHLDQGRLSKVTFVAEHHTLGGRGARQWMPDLLPESYNNHGTSEITGITGDLVLLVAMAAFTCEVPSRGDFLITMRDHFCPPLWIPRSGRTASIKRLPYCHKTGLVVKIRPVLGTPFQKDQLKDLENGRHGSVFAGISNCLA</sequence>
<reference evidence="2" key="1">
    <citation type="submission" date="2017-02" db="EMBL/GenBank/DDBJ databases">
        <authorList>
            <person name="Tafer H."/>
            <person name="Lopandic K."/>
        </authorList>
    </citation>
    <scope>NUCLEOTIDE SEQUENCE [LARGE SCALE GENOMIC DNA]</scope>
    <source>
        <strain evidence="2">CBS 366.77</strain>
    </source>
</reference>
<keyword evidence="2" id="KW-1185">Reference proteome</keyword>
<dbReference type="Proteomes" id="UP000266188">
    <property type="component" value="Unassembled WGS sequence"/>
</dbReference>
<dbReference type="STRING" id="2070753.A0A3A2ZEY9"/>
<accession>A0A3A2ZEY9</accession>
<dbReference type="EMBL" id="MVGC01000209">
    <property type="protein sequence ID" value="RJE21722.1"/>
    <property type="molecule type" value="Genomic_DNA"/>
</dbReference>
<organism evidence="1 2">
    <name type="scientific">Aspergillus sclerotialis</name>
    <dbReference type="NCBI Taxonomy" id="2070753"/>
    <lineage>
        <taxon>Eukaryota</taxon>
        <taxon>Fungi</taxon>
        <taxon>Dikarya</taxon>
        <taxon>Ascomycota</taxon>
        <taxon>Pezizomycotina</taxon>
        <taxon>Eurotiomycetes</taxon>
        <taxon>Eurotiomycetidae</taxon>
        <taxon>Eurotiales</taxon>
        <taxon>Aspergillaceae</taxon>
        <taxon>Aspergillus</taxon>
        <taxon>Aspergillus subgen. Polypaecilum</taxon>
    </lineage>
</organism>
<dbReference type="AlphaFoldDB" id="A0A3A2ZEY9"/>
<comment type="caution">
    <text evidence="1">The sequence shown here is derived from an EMBL/GenBank/DDBJ whole genome shotgun (WGS) entry which is preliminary data.</text>
</comment>
<gene>
    <name evidence="1" type="ORF">PHISCL_05936</name>
</gene>
<name>A0A3A2ZEY9_9EURO</name>
<evidence type="ECO:0000313" key="2">
    <source>
        <dbReference type="Proteomes" id="UP000266188"/>
    </source>
</evidence>
<dbReference type="OrthoDB" id="5243686at2759"/>
<proteinExistence type="predicted"/>
<protein>
    <submittedName>
        <fullName evidence="1">Uncharacterized protein</fullName>
    </submittedName>
</protein>